<dbReference type="InterPro" id="IPR001356">
    <property type="entry name" value="HD"/>
</dbReference>
<proteinExistence type="inferred from homology"/>
<evidence type="ECO:0000256" key="10">
    <source>
        <dbReference type="PROSITE-ProRule" id="PRU00108"/>
    </source>
</evidence>
<keyword evidence="15" id="KW-1185">Reference proteome</keyword>
<feature type="region of interest" description="Disordered" evidence="12">
    <location>
        <begin position="206"/>
        <end position="286"/>
    </location>
</feature>
<evidence type="ECO:0000256" key="8">
    <source>
        <dbReference type="ARBA" id="ARBA00023163"/>
    </source>
</evidence>
<dbReference type="Ensembl" id="ENSPNAT00000012683.2">
    <property type="protein sequence ID" value="ENSPNAP00000001128.1"/>
    <property type="gene ID" value="ENSPNAG00000007968.2"/>
</dbReference>
<keyword evidence="8" id="KW-0804">Transcription</keyword>
<dbReference type="AlphaFoldDB" id="A0A3B4BNH4"/>
<keyword evidence="9 10" id="KW-0539">Nucleus</keyword>
<feature type="compositionally biased region" description="Basic and acidic residues" evidence="12">
    <location>
        <begin position="253"/>
        <end position="262"/>
    </location>
</feature>
<feature type="compositionally biased region" description="Basic and acidic residues" evidence="12">
    <location>
        <begin position="214"/>
        <end position="241"/>
    </location>
</feature>
<dbReference type="InterPro" id="IPR009057">
    <property type="entry name" value="Homeodomain-like_sf"/>
</dbReference>
<dbReference type="OrthoDB" id="6159439at2759"/>
<keyword evidence="6 10" id="KW-0238">DNA-binding</keyword>
<organism evidence="14 15">
    <name type="scientific">Pygocentrus nattereri</name>
    <name type="common">Red-bellied piranha</name>
    <dbReference type="NCBI Taxonomy" id="42514"/>
    <lineage>
        <taxon>Eukaryota</taxon>
        <taxon>Metazoa</taxon>
        <taxon>Chordata</taxon>
        <taxon>Craniata</taxon>
        <taxon>Vertebrata</taxon>
        <taxon>Euteleostomi</taxon>
        <taxon>Actinopterygii</taxon>
        <taxon>Neopterygii</taxon>
        <taxon>Teleostei</taxon>
        <taxon>Ostariophysi</taxon>
        <taxon>Characiformes</taxon>
        <taxon>Characoidei</taxon>
        <taxon>Pygocentrus</taxon>
    </lineage>
</organism>
<dbReference type="PANTHER" id="PTHR45874:SF1">
    <property type="entry name" value="HOMEOBOX PROTEIN HOX-A10"/>
    <property type="match status" value="1"/>
</dbReference>
<reference evidence="14" key="2">
    <citation type="submission" date="2025-08" db="UniProtKB">
        <authorList>
            <consortium name="Ensembl"/>
        </authorList>
    </citation>
    <scope>IDENTIFICATION</scope>
</reference>
<dbReference type="GO" id="GO:0000978">
    <property type="term" value="F:RNA polymerase II cis-regulatory region sequence-specific DNA binding"/>
    <property type="evidence" value="ECO:0007669"/>
    <property type="project" value="TreeGrafter"/>
</dbReference>
<reference evidence="14" key="3">
    <citation type="submission" date="2025-09" db="UniProtKB">
        <authorList>
            <consortium name="Ensembl"/>
        </authorList>
    </citation>
    <scope>IDENTIFICATION</scope>
</reference>
<keyword evidence="7 10" id="KW-0371">Homeobox</keyword>
<evidence type="ECO:0000256" key="11">
    <source>
        <dbReference type="RuleBase" id="RU000682"/>
    </source>
</evidence>
<comment type="function">
    <text evidence="1">Sequence-specific transcription factor which is part of a developmental regulatory system that provides cells with specific positional identities on the anterior-posterior axis.</text>
</comment>
<dbReference type="GeneID" id="108425158"/>
<keyword evidence="4" id="KW-0217">Developmental protein</keyword>
<dbReference type="OMA" id="TENTSNW"/>
<accession>A0A3B4BNH4</accession>
<name>A0A3B4BNH4_PYGNA</name>
<dbReference type="InterPro" id="IPR046333">
    <property type="entry name" value="HXA10/ABDB-like"/>
</dbReference>
<evidence type="ECO:0000256" key="3">
    <source>
        <dbReference type="ARBA" id="ARBA00006317"/>
    </source>
</evidence>
<dbReference type="PRINTS" id="PR00024">
    <property type="entry name" value="HOMEOBOX"/>
</dbReference>
<dbReference type="CDD" id="cd00086">
    <property type="entry name" value="homeodomain"/>
    <property type="match status" value="1"/>
</dbReference>
<evidence type="ECO:0000256" key="2">
    <source>
        <dbReference type="ARBA" id="ARBA00004123"/>
    </source>
</evidence>
<feature type="domain" description="Homeobox" evidence="13">
    <location>
        <begin position="282"/>
        <end position="342"/>
    </location>
</feature>
<feature type="compositionally biased region" description="Polar residues" evidence="12">
    <location>
        <begin position="271"/>
        <end position="280"/>
    </location>
</feature>
<evidence type="ECO:0000256" key="12">
    <source>
        <dbReference type="SAM" id="MobiDB-lite"/>
    </source>
</evidence>
<dbReference type="STRING" id="42514.ENSPNAP00000001128"/>
<dbReference type="SMART" id="SM00389">
    <property type="entry name" value="HOX"/>
    <property type="match status" value="1"/>
</dbReference>
<dbReference type="Pfam" id="PF00046">
    <property type="entry name" value="Homeodomain"/>
    <property type="match status" value="1"/>
</dbReference>
<evidence type="ECO:0000256" key="1">
    <source>
        <dbReference type="ARBA" id="ARBA00003263"/>
    </source>
</evidence>
<keyword evidence="5" id="KW-0805">Transcription regulation</keyword>
<dbReference type="RefSeq" id="XP_017549094.1">
    <property type="nucleotide sequence ID" value="XM_017693605.2"/>
</dbReference>
<dbReference type="InterPro" id="IPR017970">
    <property type="entry name" value="Homeobox_CS"/>
</dbReference>
<evidence type="ECO:0000256" key="7">
    <source>
        <dbReference type="ARBA" id="ARBA00023155"/>
    </source>
</evidence>
<dbReference type="GeneTree" id="ENSGT00940000163268"/>
<sequence length="359" mass="40504">MTSRAVSHFPSLKRTPVMACATGPVSHDHRVRSEPGDSTAAQYRNCRANPEHYTYPNRGFYSSPSKRPECDDVVPGPGASIARAEMCIDAPRSCRMPPSATHQQDAMFSCFSPRNIKQESSSYLYEPLKSSATAVPCVEDFSSARFSSGSYIVSSNDSNSVAFPGYFRLSQIHPHAKIYHHSAQTNTGHQTVVPVTASDVSHFGLSLSNSEQAPEERPGDVAESSRNRDKESPSHSDKEETQETTDEGLSSPEHPETPRECPGKNGKGNFKTENTSNWLTAKSDRKKRCPYTKHQTLELEKEFLFNMYLTRERRLEISRSVHLTDRQVKIWFQNRRMKLKKMSRENRIRELSQTYGFSS</sequence>
<dbReference type="Gene3D" id="1.10.10.60">
    <property type="entry name" value="Homeodomain-like"/>
    <property type="match status" value="1"/>
</dbReference>
<evidence type="ECO:0000256" key="6">
    <source>
        <dbReference type="ARBA" id="ARBA00023125"/>
    </source>
</evidence>
<evidence type="ECO:0000256" key="4">
    <source>
        <dbReference type="ARBA" id="ARBA00022473"/>
    </source>
</evidence>
<dbReference type="SUPFAM" id="SSF46689">
    <property type="entry name" value="Homeodomain-like"/>
    <property type="match status" value="1"/>
</dbReference>
<comment type="subcellular location">
    <subcellularLocation>
        <location evidence="2 10 11">Nucleus</location>
    </subcellularLocation>
</comment>
<evidence type="ECO:0000313" key="14">
    <source>
        <dbReference type="Ensembl" id="ENSPNAP00000001128.1"/>
    </source>
</evidence>
<dbReference type="Proteomes" id="UP001501920">
    <property type="component" value="Chromosome 27"/>
</dbReference>
<dbReference type="PANTHER" id="PTHR45874">
    <property type="entry name" value="HOMEOBOX PROTEIN ABDOMINAL-B"/>
    <property type="match status" value="1"/>
</dbReference>
<evidence type="ECO:0000256" key="9">
    <source>
        <dbReference type="ARBA" id="ARBA00023242"/>
    </source>
</evidence>
<feature type="DNA-binding region" description="Homeobox" evidence="10">
    <location>
        <begin position="284"/>
        <end position="343"/>
    </location>
</feature>
<dbReference type="GO" id="GO:0005634">
    <property type="term" value="C:nucleus"/>
    <property type="evidence" value="ECO:0007669"/>
    <property type="project" value="UniProtKB-SubCell"/>
</dbReference>
<comment type="similarity">
    <text evidence="3">Belongs to the Abd-B homeobox family.</text>
</comment>
<dbReference type="GO" id="GO:0000981">
    <property type="term" value="F:DNA-binding transcription factor activity, RNA polymerase II-specific"/>
    <property type="evidence" value="ECO:0007669"/>
    <property type="project" value="InterPro"/>
</dbReference>
<dbReference type="FunFam" id="1.10.10.60:FF:000018">
    <property type="entry name" value="Homeobox A10"/>
    <property type="match status" value="1"/>
</dbReference>
<evidence type="ECO:0000256" key="5">
    <source>
        <dbReference type="ARBA" id="ARBA00023015"/>
    </source>
</evidence>
<protein>
    <recommendedName>
        <fullName evidence="13">Homeobox domain-containing protein</fullName>
    </recommendedName>
</protein>
<dbReference type="PROSITE" id="PS50071">
    <property type="entry name" value="HOMEOBOX_2"/>
    <property type="match status" value="1"/>
</dbReference>
<evidence type="ECO:0000259" key="13">
    <source>
        <dbReference type="PROSITE" id="PS50071"/>
    </source>
</evidence>
<dbReference type="InterPro" id="IPR020479">
    <property type="entry name" value="HD_metazoa"/>
</dbReference>
<evidence type="ECO:0000313" key="15">
    <source>
        <dbReference type="Proteomes" id="UP001501920"/>
    </source>
</evidence>
<reference evidence="14 15" key="1">
    <citation type="submission" date="2020-10" db="EMBL/GenBank/DDBJ databases">
        <title>Pygocentrus nattereri (red-bellied piranha) genome, fPygNat1, primary haplotype.</title>
        <authorList>
            <person name="Myers G."/>
            <person name="Meyer A."/>
            <person name="Karagic N."/>
            <person name="Pippel M."/>
            <person name="Winkler S."/>
            <person name="Tracey A."/>
            <person name="Wood J."/>
            <person name="Formenti G."/>
            <person name="Howe K."/>
            <person name="Fedrigo O."/>
            <person name="Jarvis E.D."/>
        </authorList>
    </citation>
    <scope>NUCLEOTIDE SEQUENCE [LARGE SCALE GENOMIC DNA]</scope>
</reference>
<dbReference type="PROSITE" id="PS00027">
    <property type="entry name" value="HOMEOBOX_1"/>
    <property type="match status" value="1"/>
</dbReference>